<evidence type="ECO:0000259" key="9">
    <source>
        <dbReference type="PROSITE" id="PS51514"/>
    </source>
</evidence>
<evidence type="ECO:0000256" key="4">
    <source>
        <dbReference type="ARBA" id="ARBA00022833"/>
    </source>
</evidence>
<dbReference type="GO" id="GO:0008270">
    <property type="term" value="F:zinc ion binding"/>
    <property type="evidence" value="ECO:0007669"/>
    <property type="project" value="UniProtKB-KW"/>
</dbReference>
<dbReference type="Gene3D" id="3.30.40.10">
    <property type="entry name" value="Zinc/RING finger domain, C3HC4 (zinc finger)"/>
    <property type="match status" value="1"/>
</dbReference>
<dbReference type="PANTHER" id="PTHR22870:SF358">
    <property type="entry name" value="REGULATOR OF CHROMOSOME CONDENSATION (RCC1) FAMILY WITH FYVE ZINC FINGER DOMAIN-CONTAINING PROTEIN"/>
    <property type="match status" value="1"/>
</dbReference>
<dbReference type="PRINTS" id="PR00633">
    <property type="entry name" value="RCCNDNSATION"/>
</dbReference>
<feature type="domain" description="FYVE-type" evidence="8">
    <location>
        <begin position="612"/>
        <end position="674"/>
    </location>
</feature>
<feature type="compositionally biased region" description="Low complexity" evidence="7">
    <location>
        <begin position="754"/>
        <end position="772"/>
    </location>
</feature>
<dbReference type="Pfam" id="PF08381">
    <property type="entry name" value="BRX"/>
    <property type="match status" value="1"/>
</dbReference>
<evidence type="ECO:0000256" key="3">
    <source>
        <dbReference type="ARBA" id="ARBA00022771"/>
    </source>
</evidence>
<dbReference type="PROSITE" id="PS50012">
    <property type="entry name" value="RCC1_3"/>
    <property type="match status" value="6"/>
</dbReference>
<feature type="repeat" description="RCC1" evidence="6">
    <location>
        <begin position="394"/>
        <end position="445"/>
    </location>
</feature>
<sequence length="1004" mass="109411">MKKLDYDSLVSGDGRHSLVERDIDQAITALKKGAHLLKYGRRGKPKFCPFRLSTDESTLIWYYGKDEKHLELRHVSRIIPGQRTVIFQRYPRPEKEYQSFSLIYNDRSLDLICKDKDEAEVWFVGLKALIARGSHKKLRNEARSETASSESPRVWRVSRSSSFFSQDHGDTHRPENTSQSRLGKAFAEVLSFTASSKNQLAESAANAPTLQSAGAVENSNARTSGTETIRVSLSSALSSSSQGSCNEDFDNLGDVFIWGEGTGSGVMGGGLIRVDRSTTKKIDALVPKALESIVEAGGRLGHGMGADIFHPKLIETLNGNSIEMVACGDYHTCAVTLSGDLYTWGDGSFNCGLLGHGSNASHWIPKRVTGPIDGLQVSFVSCGPWHTALLTSAGKLFTFGDGTFGALGHGDRTSTSIPREVEALNGFQTEHVACGVWHTAAVVEIISGRGISDHTSVGKLFTWGDGEYGQLGHGDNKPRLVPERISSLVDMDFSQVACGNNLTVALTTAGKVYTMGSTLHGKKGASPTCIKGNIANCCVEEIACGSHHIAVLTSKAEVYTWGKGANGQLGHGDTEDRNAPTLVNFLKEKQVKSIACGSNFTAVICLHKWISSADISVCSGCHNPFNFMRKRHNCYNCGLGYCTTCSTRKSLKASLAPSMNKPFRVCDDCFAKLQKTTDSTSALRIPYVKSTSTVHKSSELTEKEIGIHRWPGSISRLSFAESLKCDRSSSFSVKPESTEHRVFPLQNGNIQRASTSSKSPSSPYGSSPGSLSFFIPDSRTYSQSPSPVPWRSTTPSPSSSLTFRTPEANHDEIRSSNDSLSMELKSLKAQVERLASKSHFLEAELQRKSRQLKEVTSRAADEAEKSKAAKEVIKSLTAQLKEMAERVPEKQVVCSHLDTNDQMGNDTNGPSNGSLVMSKTSPKSESGGSSTAPLSNGTEAQVQKSERTIQDEPGVYITLLSLQNGANELRRVRFSRKHFTEEQAEKWWAEKGRKVCEQHNVRTT</sequence>
<dbReference type="InterPro" id="IPR011993">
    <property type="entry name" value="PH-like_dom_sf"/>
</dbReference>
<keyword evidence="1" id="KW-0479">Metal-binding</keyword>
<dbReference type="SUPFAM" id="SSF50729">
    <property type="entry name" value="PH domain-like"/>
    <property type="match status" value="1"/>
</dbReference>
<dbReference type="AlphaFoldDB" id="A0AAD4IML8"/>
<dbReference type="InterPro" id="IPR009091">
    <property type="entry name" value="RCC1/BLIP-II"/>
</dbReference>
<evidence type="ECO:0000313" key="11">
    <source>
        <dbReference type="Proteomes" id="UP001190926"/>
    </source>
</evidence>
<protein>
    <submittedName>
        <fullName evidence="10">Regulator of chromosome condensation family with FYVE zinc finger domain-containing protein</fullName>
    </submittedName>
</protein>
<evidence type="ECO:0000256" key="5">
    <source>
        <dbReference type="PROSITE-ProRule" id="PRU00091"/>
    </source>
</evidence>
<name>A0AAD4IML8_PERFH</name>
<dbReference type="PANTHER" id="PTHR22870">
    <property type="entry name" value="REGULATOR OF CHROMOSOME CONDENSATION"/>
    <property type="match status" value="1"/>
</dbReference>
<evidence type="ECO:0000256" key="7">
    <source>
        <dbReference type="SAM" id="MobiDB-lite"/>
    </source>
</evidence>
<dbReference type="Gene3D" id="2.130.10.30">
    <property type="entry name" value="Regulator of chromosome condensation 1/beta-lactamase-inhibitor protein II"/>
    <property type="match status" value="2"/>
</dbReference>
<keyword evidence="11" id="KW-1185">Reference proteome</keyword>
<keyword evidence="3 5" id="KW-0863">Zinc-finger</keyword>
<dbReference type="InterPro" id="IPR013591">
    <property type="entry name" value="Brevis_radix_dom"/>
</dbReference>
<feature type="repeat" description="RCC1" evidence="6">
    <location>
        <begin position="253"/>
        <end position="338"/>
    </location>
</feature>
<evidence type="ECO:0000259" key="8">
    <source>
        <dbReference type="PROSITE" id="PS50178"/>
    </source>
</evidence>
<dbReference type="PROSITE" id="PS00626">
    <property type="entry name" value="RCC1_2"/>
    <property type="match status" value="3"/>
</dbReference>
<feature type="repeat" description="RCC1" evidence="6">
    <location>
        <begin position="458"/>
        <end position="509"/>
    </location>
</feature>
<dbReference type="InterPro" id="IPR011011">
    <property type="entry name" value="Znf_FYVE_PHD"/>
</dbReference>
<dbReference type="PROSITE" id="PS51514">
    <property type="entry name" value="BRX"/>
    <property type="match status" value="1"/>
</dbReference>
<dbReference type="InterPro" id="IPR058923">
    <property type="entry name" value="RCC1-like_dom"/>
</dbReference>
<feature type="repeat" description="RCC1" evidence="6">
    <location>
        <begin position="339"/>
        <end position="393"/>
    </location>
</feature>
<dbReference type="CDD" id="cd13365">
    <property type="entry name" value="PH_PLC_plant-like"/>
    <property type="match status" value="1"/>
</dbReference>
<dbReference type="SUPFAM" id="SSF50985">
    <property type="entry name" value="RCC1/BLIP-II"/>
    <property type="match status" value="1"/>
</dbReference>
<dbReference type="Proteomes" id="UP001190926">
    <property type="component" value="Unassembled WGS sequence"/>
</dbReference>
<dbReference type="Pfam" id="PF25390">
    <property type="entry name" value="WD40_RLD"/>
    <property type="match status" value="1"/>
</dbReference>
<feature type="compositionally biased region" description="Polar residues" evidence="7">
    <location>
        <begin position="900"/>
        <end position="943"/>
    </location>
</feature>
<dbReference type="SUPFAM" id="SSF57903">
    <property type="entry name" value="FYVE/PHD zinc finger"/>
    <property type="match status" value="1"/>
</dbReference>
<evidence type="ECO:0000256" key="1">
    <source>
        <dbReference type="ARBA" id="ARBA00022723"/>
    </source>
</evidence>
<dbReference type="Gene3D" id="2.30.29.30">
    <property type="entry name" value="Pleckstrin-homology domain (PH domain)/Phosphotyrosine-binding domain (PTB)"/>
    <property type="match status" value="1"/>
</dbReference>
<dbReference type="Pfam" id="PF13713">
    <property type="entry name" value="BRX_N"/>
    <property type="match status" value="1"/>
</dbReference>
<keyword evidence="2" id="KW-0677">Repeat</keyword>
<feature type="region of interest" description="Disordered" evidence="7">
    <location>
        <begin position="203"/>
        <end position="224"/>
    </location>
</feature>
<proteinExistence type="predicted"/>
<feature type="repeat" description="RCC1" evidence="6">
    <location>
        <begin position="556"/>
        <end position="607"/>
    </location>
</feature>
<feature type="region of interest" description="Disordered" evidence="7">
    <location>
        <begin position="898"/>
        <end position="949"/>
    </location>
</feature>
<evidence type="ECO:0000256" key="6">
    <source>
        <dbReference type="PROSITE-ProRule" id="PRU00235"/>
    </source>
</evidence>
<accession>A0AAD4IML8</accession>
<dbReference type="InterPro" id="IPR051210">
    <property type="entry name" value="Ub_ligase/GEF_domain"/>
</dbReference>
<feature type="region of interest" description="Disordered" evidence="7">
    <location>
        <begin position="736"/>
        <end position="818"/>
    </location>
</feature>
<dbReference type="InterPro" id="IPR017455">
    <property type="entry name" value="Znf_FYVE-rel"/>
</dbReference>
<feature type="domain" description="BRX" evidence="9">
    <location>
        <begin position="945"/>
        <end position="1000"/>
    </location>
</feature>
<dbReference type="InterPro" id="IPR027988">
    <property type="entry name" value="BRX_N"/>
</dbReference>
<dbReference type="EMBL" id="SDAM02029605">
    <property type="protein sequence ID" value="KAH6755431.1"/>
    <property type="molecule type" value="Genomic_DNA"/>
</dbReference>
<organism evidence="10 11">
    <name type="scientific">Perilla frutescens var. hirtella</name>
    <name type="common">Perilla citriodora</name>
    <name type="synonym">Perilla setoyensis</name>
    <dbReference type="NCBI Taxonomy" id="608512"/>
    <lineage>
        <taxon>Eukaryota</taxon>
        <taxon>Viridiplantae</taxon>
        <taxon>Streptophyta</taxon>
        <taxon>Embryophyta</taxon>
        <taxon>Tracheophyta</taxon>
        <taxon>Spermatophyta</taxon>
        <taxon>Magnoliopsida</taxon>
        <taxon>eudicotyledons</taxon>
        <taxon>Gunneridae</taxon>
        <taxon>Pentapetalae</taxon>
        <taxon>asterids</taxon>
        <taxon>lamiids</taxon>
        <taxon>Lamiales</taxon>
        <taxon>Lamiaceae</taxon>
        <taxon>Nepetoideae</taxon>
        <taxon>Elsholtzieae</taxon>
        <taxon>Perilla</taxon>
    </lineage>
</organism>
<evidence type="ECO:0000313" key="10">
    <source>
        <dbReference type="EMBL" id="KAH6755431.1"/>
    </source>
</evidence>
<dbReference type="InterPro" id="IPR000306">
    <property type="entry name" value="Znf_FYVE"/>
</dbReference>
<comment type="caution">
    <text evidence="10">The sequence shown here is derived from an EMBL/GenBank/DDBJ whole genome shotgun (WGS) entry which is preliminary data.</text>
</comment>
<gene>
    <name evidence="10" type="ORF">C2S53_012989</name>
</gene>
<feature type="repeat" description="RCC1" evidence="6">
    <location>
        <begin position="510"/>
        <end position="555"/>
    </location>
</feature>
<dbReference type="InterPro" id="IPR013083">
    <property type="entry name" value="Znf_RING/FYVE/PHD"/>
</dbReference>
<dbReference type="SMART" id="SM00064">
    <property type="entry name" value="FYVE"/>
    <property type="match status" value="1"/>
</dbReference>
<reference evidence="10 11" key="1">
    <citation type="journal article" date="2021" name="Nat. Commun.">
        <title>Incipient diploidization of the medicinal plant Perilla within 10,000 years.</title>
        <authorList>
            <person name="Zhang Y."/>
            <person name="Shen Q."/>
            <person name="Leng L."/>
            <person name="Zhang D."/>
            <person name="Chen S."/>
            <person name="Shi Y."/>
            <person name="Ning Z."/>
            <person name="Chen S."/>
        </authorList>
    </citation>
    <scope>NUCLEOTIDE SEQUENCE [LARGE SCALE GENOMIC DNA]</scope>
    <source>
        <strain evidence="11">cv. PC099</strain>
    </source>
</reference>
<evidence type="ECO:0000256" key="2">
    <source>
        <dbReference type="ARBA" id="ARBA00022737"/>
    </source>
</evidence>
<keyword evidence="4" id="KW-0862">Zinc</keyword>
<dbReference type="PROSITE" id="PS50178">
    <property type="entry name" value="ZF_FYVE"/>
    <property type="match status" value="1"/>
</dbReference>
<dbReference type="Pfam" id="PF01363">
    <property type="entry name" value="FYVE"/>
    <property type="match status" value="1"/>
</dbReference>
<feature type="compositionally biased region" description="Low complexity" evidence="7">
    <location>
        <begin position="789"/>
        <end position="806"/>
    </location>
</feature>
<dbReference type="InterPro" id="IPR000408">
    <property type="entry name" value="Reg_chr_condens"/>
</dbReference>